<keyword evidence="3" id="KW-1185">Reference proteome</keyword>
<evidence type="ECO:0000313" key="3">
    <source>
        <dbReference type="Proteomes" id="UP000694380"/>
    </source>
</evidence>
<reference evidence="2" key="2">
    <citation type="submission" date="2025-09" db="UniProtKB">
        <authorList>
            <consortium name="Ensembl"/>
        </authorList>
    </citation>
    <scope>IDENTIFICATION</scope>
</reference>
<dbReference type="Ensembl" id="ENSCPBT00000026594.1">
    <property type="protein sequence ID" value="ENSCPBP00000022584.1"/>
    <property type="gene ID" value="ENSCPBG00000016133.1"/>
</dbReference>
<feature type="region of interest" description="Disordered" evidence="1">
    <location>
        <begin position="164"/>
        <end position="183"/>
    </location>
</feature>
<name>A0A8C3HRY2_CHRPI</name>
<dbReference type="GeneTree" id="ENSGT00950000185313"/>
<accession>A0A8C3HRY2</accession>
<proteinExistence type="predicted"/>
<dbReference type="AlphaFoldDB" id="A0A8C3HRY2"/>
<sequence length="183" mass="20376">VNEDALCQGFSNFISLQPPSAKKTYYITPGRGTKHQAPPQWVGREPKPEPCPPGRRAKLKSLFSMGYAVQKNKNHIQFGFQSLMSKGNLVQAKVTSTVAPSHSTSSWAPRTRHEKKTVALSRNIPTKKLAKAAKIPRKATMAMSRLNHQNVVTAPQKVVKIPPTIKTRESTSNHPKPGLRRWH</sequence>
<evidence type="ECO:0000256" key="1">
    <source>
        <dbReference type="SAM" id="MobiDB-lite"/>
    </source>
</evidence>
<protein>
    <submittedName>
        <fullName evidence="2">Uncharacterized protein</fullName>
    </submittedName>
</protein>
<dbReference type="Proteomes" id="UP000694380">
    <property type="component" value="Unplaced"/>
</dbReference>
<feature type="region of interest" description="Disordered" evidence="1">
    <location>
        <begin position="32"/>
        <end position="52"/>
    </location>
</feature>
<organism evidence="2 3">
    <name type="scientific">Chrysemys picta bellii</name>
    <name type="common">Western painted turtle</name>
    <name type="synonym">Emys bellii</name>
    <dbReference type="NCBI Taxonomy" id="8478"/>
    <lineage>
        <taxon>Eukaryota</taxon>
        <taxon>Metazoa</taxon>
        <taxon>Chordata</taxon>
        <taxon>Craniata</taxon>
        <taxon>Vertebrata</taxon>
        <taxon>Euteleostomi</taxon>
        <taxon>Archelosauria</taxon>
        <taxon>Testudinata</taxon>
        <taxon>Testudines</taxon>
        <taxon>Cryptodira</taxon>
        <taxon>Durocryptodira</taxon>
        <taxon>Testudinoidea</taxon>
        <taxon>Emydidae</taxon>
        <taxon>Chrysemys</taxon>
    </lineage>
</organism>
<evidence type="ECO:0000313" key="2">
    <source>
        <dbReference type="Ensembl" id="ENSCPBP00000022584.1"/>
    </source>
</evidence>
<reference evidence="2" key="1">
    <citation type="submission" date="2025-08" db="UniProtKB">
        <authorList>
            <consortium name="Ensembl"/>
        </authorList>
    </citation>
    <scope>IDENTIFICATION</scope>
</reference>